<sequence length="128" mass="13710">MNWGGVGLSLSCIGMMECSLQRGGRTLFALGIWFLESLFMVRSVLLYSSNAVTDQTAGRIIQVCPKTLNLILFYILTPSPNPRLLALIAAGLSFSLTLDLDLDLDLIGEMRPPRGGGRGGGGGFMGEE</sequence>
<organism evidence="1 2">
    <name type="scientific">Dioscorea cayennensis subsp. rotundata</name>
    <name type="common">White Guinea yam</name>
    <name type="synonym">Dioscorea rotundata</name>
    <dbReference type="NCBI Taxonomy" id="55577"/>
    <lineage>
        <taxon>Eukaryota</taxon>
        <taxon>Viridiplantae</taxon>
        <taxon>Streptophyta</taxon>
        <taxon>Embryophyta</taxon>
        <taxon>Tracheophyta</taxon>
        <taxon>Spermatophyta</taxon>
        <taxon>Magnoliopsida</taxon>
        <taxon>Liliopsida</taxon>
        <taxon>Dioscoreales</taxon>
        <taxon>Dioscoreaceae</taxon>
        <taxon>Dioscorea</taxon>
    </lineage>
</organism>
<proteinExistence type="predicted"/>
<reference evidence="2" key="2">
    <citation type="submission" date="2025-08" db="UniProtKB">
        <authorList>
            <consortium name="RefSeq"/>
        </authorList>
    </citation>
    <scope>IDENTIFICATION</scope>
</reference>
<dbReference type="AlphaFoldDB" id="A0AB40BDE2"/>
<dbReference type="GeneID" id="120261407"/>
<reference evidence="1" key="1">
    <citation type="submission" date="2025-05" db="UniProtKB">
        <authorList>
            <consortium name="RefSeq"/>
        </authorList>
    </citation>
    <scope>NUCLEOTIDE SEQUENCE [LARGE SCALE GENOMIC DNA]</scope>
</reference>
<keyword evidence="1" id="KW-1185">Reference proteome</keyword>
<evidence type="ECO:0000313" key="2">
    <source>
        <dbReference type="RefSeq" id="XP_039125226.1"/>
    </source>
</evidence>
<dbReference type="RefSeq" id="XP_039125226.1">
    <property type="nucleotide sequence ID" value="XM_039269292.1"/>
</dbReference>
<accession>A0AB40BDE2</accession>
<gene>
    <name evidence="2" type="primary">LOC120261407</name>
</gene>
<evidence type="ECO:0000313" key="1">
    <source>
        <dbReference type="Proteomes" id="UP001515500"/>
    </source>
</evidence>
<protein>
    <submittedName>
        <fullName evidence="2">Uncharacterized protein LOC120261407</fullName>
    </submittedName>
</protein>
<name>A0AB40BDE2_DIOCR</name>
<dbReference type="Proteomes" id="UP001515500">
    <property type="component" value="Chromosome 1"/>
</dbReference>